<dbReference type="InterPro" id="IPR003599">
    <property type="entry name" value="Ig_sub"/>
</dbReference>
<evidence type="ECO:0000313" key="5">
    <source>
        <dbReference type="RefSeq" id="XP_013410057.1"/>
    </source>
</evidence>
<dbReference type="SMART" id="SM00409">
    <property type="entry name" value="IG"/>
    <property type="match status" value="2"/>
</dbReference>
<feature type="domain" description="Ig-like" evidence="3">
    <location>
        <begin position="74"/>
        <end position="151"/>
    </location>
</feature>
<evidence type="ECO:0000313" key="4">
    <source>
        <dbReference type="Proteomes" id="UP000085678"/>
    </source>
</evidence>
<accession>A0A1S3JI39</accession>
<dbReference type="AlphaFoldDB" id="A0A1S3JI39"/>
<dbReference type="GO" id="GO:0008046">
    <property type="term" value="F:axon guidance receptor activity"/>
    <property type="evidence" value="ECO:0007669"/>
    <property type="project" value="TreeGrafter"/>
</dbReference>
<dbReference type="InParanoid" id="A0A1S3JI39"/>
<keyword evidence="2" id="KW-0472">Membrane</keyword>
<dbReference type="PANTHER" id="PTHR45080">
    <property type="entry name" value="CONTACTIN 5"/>
    <property type="match status" value="1"/>
</dbReference>
<keyword evidence="2" id="KW-0812">Transmembrane</keyword>
<dbReference type="InterPro" id="IPR036179">
    <property type="entry name" value="Ig-like_dom_sf"/>
</dbReference>
<keyword evidence="4" id="KW-1185">Reference proteome</keyword>
<dbReference type="InterPro" id="IPR007110">
    <property type="entry name" value="Ig-like_dom"/>
</dbReference>
<dbReference type="PANTHER" id="PTHR45080:SF21">
    <property type="entry name" value="INACTIVE TYROSINE-PROTEIN KINASE 7"/>
    <property type="match status" value="1"/>
</dbReference>
<dbReference type="GO" id="GO:0050808">
    <property type="term" value="P:synapse organization"/>
    <property type="evidence" value="ECO:0007669"/>
    <property type="project" value="TreeGrafter"/>
</dbReference>
<dbReference type="SUPFAM" id="SSF48726">
    <property type="entry name" value="Immunoglobulin"/>
    <property type="match status" value="3"/>
</dbReference>
<dbReference type="InterPro" id="IPR003598">
    <property type="entry name" value="Ig_sub2"/>
</dbReference>
<gene>
    <name evidence="5" type="primary">LOC106173429</name>
</gene>
<dbReference type="GO" id="GO:0005886">
    <property type="term" value="C:plasma membrane"/>
    <property type="evidence" value="ECO:0007669"/>
    <property type="project" value="TreeGrafter"/>
</dbReference>
<dbReference type="GO" id="GO:0043025">
    <property type="term" value="C:neuronal cell body"/>
    <property type="evidence" value="ECO:0007669"/>
    <property type="project" value="TreeGrafter"/>
</dbReference>
<evidence type="ECO:0000259" key="3">
    <source>
        <dbReference type="PROSITE" id="PS50835"/>
    </source>
</evidence>
<proteinExistence type="predicted"/>
<dbReference type="InterPro" id="IPR013783">
    <property type="entry name" value="Ig-like_fold"/>
</dbReference>
<dbReference type="GeneID" id="106173429"/>
<feature type="transmembrane region" description="Helical" evidence="2">
    <location>
        <begin position="387"/>
        <end position="410"/>
    </location>
</feature>
<organism evidence="4 5">
    <name type="scientific">Lingula anatina</name>
    <name type="common">Brachiopod</name>
    <name type="synonym">Lingula unguis</name>
    <dbReference type="NCBI Taxonomy" id="7574"/>
    <lineage>
        <taxon>Eukaryota</taxon>
        <taxon>Metazoa</taxon>
        <taxon>Spiralia</taxon>
        <taxon>Lophotrochozoa</taxon>
        <taxon>Brachiopoda</taxon>
        <taxon>Linguliformea</taxon>
        <taxon>Lingulata</taxon>
        <taxon>Lingulida</taxon>
        <taxon>Linguloidea</taxon>
        <taxon>Lingulidae</taxon>
        <taxon>Lingula</taxon>
    </lineage>
</organism>
<dbReference type="RefSeq" id="XP_013410057.1">
    <property type="nucleotide sequence ID" value="XM_013554603.1"/>
</dbReference>
<dbReference type="SMART" id="SM00408">
    <property type="entry name" value="IGc2"/>
    <property type="match status" value="2"/>
</dbReference>
<dbReference type="GO" id="GO:0030424">
    <property type="term" value="C:axon"/>
    <property type="evidence" value="ECO:0007669"/>
    <property type="project" value="TreeGrafter"/>
</dbReference>
<protein>
    <submittedName>
        <fullName evidence="5">Leucine-rich repeats and immunoglobulin-like domains protein 1</fullName>
    </submittedName>
</protein>
<feature type="compositionally biased region" description="Basic and acidic residues" evidence="1">
    <location>
        <begin position="446"/>
        <end position="468"/>
    </location>
</feature>
<dbReference type="InterPro" id="IPR050958">
    <property type="entry name" value="Cell_Adh-Cytoskel_Orgn"/>
</dbReference>
<sequence length="481" mass="53402">MTFLYSLPGQDCRDQPGSAGRYTKYESYGSTTEDAKCICLEGWEWDKKLHACKQSSGHTADGKAYPMTNKAPVPMCNTAPEPVVVLEGEKMTLNCDCSEKPDPTIRWNKLAANGTEMPWPDGIVDKIPSLFIPYVTFDHEGTYRCTGSNGSWSIVVVVEAAPYWTKPGRPKDTNVTLTAGDDFTFECDAEGIPTPDKPKFYSNGLELDLSDPRIGYDEQELTKFTLKNVSKDDIQAFQCNVSNKHGYLSRSINLNVLHRTQLLVDPEQKIVFEADNKPTSVRFNCSARGDPSTPLNFTWLYRHASSSSPDTEKWMPLLSEGPYTFIKDNEHTMDLNISLEKGPVHDQYKCVVDNGHVPVEVLASLRQRDTGTKKTDASEKEGLSPDAIIGIVIASMTVVFLIFLDILCCFKYNCGVLMCLCTHLRGKEMPCGPANCKIADVENGTGDEKQNLKGDTETADCEDKKPDAGPEEIELEEKTPQ</sequence>
<dbReference type="PROSITE" id="PS50835">
    <property type="entry name" value="IG_LIKE"/>
    <property type="match status" value="3"/>
</dbReference>
<dbReference type="KEGG" id="lak:106173429"/>
<dbReference type="GO" id="GO:0007156">
    <property type="term" value="P:homophilic cell adhesion via plasma membrane adhesion molecules"/>
    <property type="evidence" value="ECO:0007669"/>
    <property type="project" value="TreeGrafter"/>
</dbReference>
<evidence type="ECO:0000256" key="1">
    <source>
        <dbReference type="SAM" id="MobiDB-lite"/>
    </source>
</evidence>
<dbReference type="OrthoDB" id="6140148at2759"/>
<keyword evidence="2" id="KW-1133">Transmembrane helix</keyword>
<dbReference type="CDD" id="cd00096">
    <property type="entry name" value="Ig"/>
    <property type="match status" value="1"/>
</dbReference>
<dbReference type="Gene3D" id="2.60.40.10">
    <property type="entry name" value="Immunoglobulins"/>
    <property type="match status" value="2"/>
</dbReference>
<feature type="domain" description="Ig-like" evidence="3">
    <location>
        <begin position="266"/>
        <end position="366"/>
    </location>
</feature>
<reference evidence="5" key="1">
    <citation type="submission" date="2025-08" db="UniProtKB">
        <authorList>
            <consortium name="RefSeq"/>
        </authorList>
    </citation>
    <scope>IDENTIFICATION</scope>
    <source>
        <tissue evidence="5">Gonads</tissue>
    </source>
</reference>
<feature type="region of interest" description="Disordered" evidence="1">
    <location>
        <begin position="444"/>
        <end position="481"/>
    </location>
</feature>
<dbReference type="Proteomes" id="UP000085678">
    <property type="component" value="Unplaced"/>
</dbReference>
<name>A0A1S3JI39_LINAN</name>
<dbReference type="Pfam" id="PF13927">
    <property type="entry name" value="Ig_3"/>
    <property type="match status" value="2"/>
</dbReference>
<evidence type="ECO:0000256" key="2">
    <source>
        <dbReference type="SAM" id="Phobius"/>
    </source>
</evidence>
<feature type="domain" description="Ig-like" evidence="3">
    <location>
        <begin position="170"/>
        <end position="255"/>
    </location>
</feature>